<feature type="domain" description="Ricin B lectin" evidence="1">
    <location>
        <begin position="324"/>
        <end position="453"/>
    </location>
</feature>
<evidence type="ECO:0000259" key="1">
    <source>
        <dbReference type="SMART" id="SM00458"/>
    </source>
</evidence>
<dbReference type="Gene3D" id="2.80.10.50">
    <property type="match status" value="2"/>
</dbReference>
<organism evidence="2 3">
    <name type="scientific">Streptomyces fildesensis</name>
    <dbReference type="NCBI Taxonomy" id="375757"/>
    <lineage>
        <taxon>Bacteria</taxon>
        <taxon>Bacillati</taxon>
        <taxon>Actinomycetota</taxon>
        <taxon>Actinomycetes</taxon>
        <taxon>Kitasatosporales</taxon>
        <taxon>Streptomycetaceae</taxon>
        <taxon>Streptomyces</taxon>
    </lineage>
</organism>
<dbReference type="SMART" id="SM00458">
    <property type="entry name" value="RICIN"/>
    <property type="match status" value="1"/>
</dbReference>
<dbReference type="Pfam" id="PF00652">
    <property type="entry name" value="Ricin_B_lectin"/>
    <property type="match status" value="1"/>
</dbReference>
<sequence length="460" mass="49033">MKLTLAPPRTVTLVLVGLVSLMWPLVSPVDQPASADAGSYELLYDPGPSHDCWGRVVEGATDTSDAPHRNTSGCGAFAANKEFQRDGSSPQTTPTWDMGSLGWNNSAWGATPGFSLSAQTGSKTVNMTNNAAGAAGCTLHETNVSYSYQNSQLRYGSDRKKLTLADGHVNVSYNASVHQTGDWDSTCSAKRALLTTDFIFDDVKHGKTALISVVHYDGGNAYTGSKPTIVWETLDEKTKTCDPAFGCRVMVKSPAPMLTDAQKAPVSDDISALFDQYATYVNPEGLPKSNFVFRALQVVSSNVGGSTTSSVSNIDATLKPNGDVHAKLAYSDKHGTLCLDDAGNNRTSPADVEIYNCNTSTAQDWTIGLDNALKVDGLCLDAQGGGTANGTNVLLFTCNGGPNQKWVLGRSGQVYNPSSGRCLEVKGAVAQSGYSNLELFDCWGGANEKWWTQYGDFHDQ</sequence>
<gene>
    <name evidence="2" type="ORF">ACIGXA_33655</name>
</gene>
<reference evidence="2 3" key="1">
    <citation type="submission" date="2024-10" db="EMBL/GenBank/DDBJ databases">
        <title>The Natural Products Discovery Center: Release of the First 8490 Sequenced Strains for Exploring Actinobacteria Biosynthetic Diversity.</title>
        <authorList>
            <person name="Kalkreuter E."/>
            <person name="Kautsar S.A."/>
            <person name="Yang D."/>
            <person name="Bader C.D."/>
            <person name="Teijaro C.N."/>
            <person name="Fluegel L."/>
            <person name="Davis C.M."/>
            <person name="Simpson J.R."/>
            <person name="Lauterbach L."/>
            <person name="Steele A.D."/>
            <person name="Gui C."/>
            <person name="Meng S."/>
            <person name="Li G."/>
            <person name="Viehrig K."/>
            <person name="Ye F."/>
            <person name="Su P."/>
            <person name="Kiefer A.F."/>
            <person name="Nichols A."/>
            <person name="Cepeda A.J."/>
            <person name="Yan W."/>
            <person name="Fan B."/>
            <person name="Jiang Y."/>
            <person name="Adhikari A."/>
            <person name="Zheng C.-J."/>
            <person name="Schuster L."/>
            <person name="Cowan T.M."/>
            <person name="Smanski M.J."/>
            <person name="Chevrette M.G."/>
            <person name="De Carvalho L.P.S."/>
            <person name="Shen B."/>
        </authorList>
    </citation>
    <scope>NUCLEOTIDE SEQUENCE [LARGE SCALE GENOMIC DNA]</scope>
    <source>
        <strain evidence="2 3">NPDC053399</strain>
    </source>
</reference>
<keyword evidence="3" id="KW-1185">Reference proteome</keyword>
<accession>A0ABW8CI42</accession>
<dbReference type="EMBL" id="JBITYG010000012">
    <property type="protein sequence ID" value="MFI9105467.1"/>
    <property type="molecule type" value="Genomic_DNA"/>
</dbReference>
<evidence type="ECO:0000313" key="2">
    <source>
        <dbReference type="EMBL" id="MFI9105467.1"/>
    </source>
</evidence>
<evidence type="ECO:0000313" key="3">
    <source>
        <dbReference type="Proteomes" id="UP001614394"/>
    </source>
</evidence>
<dbReference type="Proteomes" id="UP001614394">
    <property type="component" value="Unassembled WGS sequence"/>
</dbReference>
<name>A0ABW8CI42_9ACTN</name>
<protein>
    <submittedName>
        <fullName evidence="2">Ricin-type beta-trefoil lectin domain protein</fullName>
    </submittedName>
</protein>
<dbReference type="PROSITE" id="PS50231">
    <property type="entry name" value="RICIN_B_LECTIN"/>
    <property type="match status" value="1"/>
</dbReference>
<dbReference type="InterPro" id="IPR000772">
    <property type="entry name" value="Ricin_B_lectin"/>
</dbReference>
<dbReference type="InterPro" id="IPR035992">
    <property type="entry name" value="Ricin_B-like_lectins"/>
</dbReference>
<dbReference type="SUPFAM" id="SSF50370">
    <property type="entry name" value="Ricin B-like lectins"/>
    <property type="match status" value="1"/>
</dbReference>
<proteinExistence type="predicted"/>
<comment type="caution">
    <text evidence="2">The sequence shown here is derived from an EMBL/GenBank/DDBJ whole genome shotgun (WGS) entry which is preliminary data.</text>
</comment>
<dbReference type="RefSeq" id="WP_399656159.1">
    <property type="nucleotide sequence ID" value="NZ_JBITYG010000012.1"/>
</dbReference>